<dbReference type="EMBL" id="NVMX01000462">
    <property type="protein sequence ID" value="PDZ93747.1"/>
    <property type="molecule type" value="Genomic_DNA"/>
</dbReference>
<dbReference type="InterPro" id="IPR056300">
    <property type="entry name" value="SusG-like_C"/>
</dbReference>
<dbReference type="FunFam" id="2.60.40.1180:FF:000007">
    <property type="entry name" value="Sucrose isomerase"/>
    <property type="match status" value="1"/>
</dbReference>
<gene>
    <name evidence="5" type="ORF">CON36_37545</name>
</gene>
<proteinExistence type="inferred from homology"/>
<evidence type="ECO:0000259" key="4">
    <source>
        <dbReference type="Pfam" id="PF23915"/>
    </source>
</evidence>
<dbReference type="Pfam" id="PF23915">
    <property type="entry name" value="SusG_C"/>
    <property type="match status" value="1"/>
</dbReference>
<evidence type="ECO:0000256" key="2">
    <source>
        <dbReference type="ARBA" id="ARBA00022801"/>
    </source>
</evidence>
<feature type="domain" description="Alpha-amylase SusG-like C-terminal" evidence="4">
    <location>
        <begin position="33"/>
        <end position="96"/>
    </location>
</feature>
<evidence type="ECO:0000256" key="1">
    <source>
        <dbReference type="ARBA" id="ARBA00008061"/>
    </source>
</evidence>
<reference evidence="5 6" key="1">
    <citation type="submission" date="2017-09" db="EMBL/GenBank/DDBJ databases">
        <title>Large-scale bioinformatics analysis of Bacillus genomes uncovers conserved roles of natural products in bacterial physiology.</title>
        <authorList>
            <consortium name="Agbiome Team Llc"/>
            <person name="Bleich R.M."/>
            <person name="Grubbs K.J."/>
            <person name="Santa Maria K.C."/>
            <person name="Allen S.E."/>
            <person name="Farag S."/>
            <person name="Shank E.A."/>
            <person name="Bowers A."/>
        </authorList>
    </citation>
    <scope>NUCLEOTIDE SEQUENCE [LARGE SCALE GENOMIC DNA]</scope>
    <source>
        <strain evidence="5 6">AFS092789</strain>
    </source>
</reference>
<sequence>MFYYYKKLIELRKQNEIIVYGTYELILEDDEEIYAFTRTLGEDKVLVICNFTNNSPTFNLPKDIDFTSTELLISNYETKQNEDISKIVLKPYEARVYRLKK</sequence>
<keyword evidence="2" id="KW-0378">Hydrolase</keyword>
<protein>
    <recommendedName>
        <fullName evidence="4">Alpha-amylase SusG-like C-terminal domain-containing protein</fullName>
    </recommendedName>
</protein>
<dbReference type="GO" id="GO:0004553">
    <property type="term" value="F:hydrolase activity, hydrolyzing O-glycosyl compounds"/>
    <property type="evidence" value="ECO:0007669"/>
    <property type="project" value="UniProtKB-ARBA"/>
</dbReference>
<comment type="caution">
    <text evidence="5">The sequence shown here is derived from an EMBL/GenBank/DDBJ whole genome shotgun (WGS) entry which is preliminary data.</text>
</comment>
<accession>A0A9X6SR85</accession>
<evidence type="ECO:0000256" key="3">
    <source>
        <dbReference type="ARBA" id="ARBA00023295"/>
    </source>
</evidence>
<organism evidence="5 6">
    <name type="scientific">Bacillus cereus</name>
    <dbReference type="NCBI Taxonomy" id="1396"/>
    <lineage>
        <taxon>Bacteria</taxon>
        <taxon>Bacillati</taxon>
        <taxon>Bacillota</taxon>
        <taxon>Bacilli</taxon>
        <taxon>Bacillales</taxon>
        <taxon>Bacillaceae</taxon>
        <taxon>Bacillus</taxon>
        <taxon>Bacillus cereus group</taxon>
    </lineage>
</organism>
<dbReference type="AlphaFoldDB" id="A0A9X6SR85"/>
<name>A0A9X6SR85_BACCE</name>
<keyword evidence="3" id="KW-0326">Glycosidase</keyword>
<comment type="similarity">
    <text evidence="1">Belongs to the glycosyl hydrolase 13 family.</text>
</comment>
<dbReference type="Proteomes" id="UP000219922">
    <property type="component" value="Unassembled WGS sequence"/>
</dbReference>
<evidence type="ECO:0000313" key="6">
    <source>
        <dbReference type="Proteomes" id="UP000219922"/>
    </source>
</evidence>
<dbReference type="Gene3D" id="2.60.40.1180">
    <property type="entry name" value="Golgi alpha-mannosidase II"/>
    <property type="match status" value="1"/>
</dbReference>
<evidence type="ECO:0000313" key="5">
    <source>
        <dbReference type="EMBL" id="PDZ93747.1"/>
    </source>
</evidence>
<dbReference type="GO" id="GO:0016052">
    <property type="term" value="P:carbohydrate catabolic process"/>
    <property type="evidence" value="ECO:0007669"/>
    <property type="project" value="UniProtKB-ARBA"/>
</dbReference>
<dbReference type="SUPFAM" id="SSF51011">
    <property type="entry name" value="Glycosyl hydrolase domain"/>
    <property type="match status" value="1"/>
</dbReference>
<dbReference type="InterPro" id="IPR013780">
    <property type="entry name" value="Glyco_hydro_b"/>
</dbReference>